<organism evidence="2">
    <name type="scientific">Caudovirales sp. ct7oE3</name>
    <dbReference type="NCBI Taxonomy" id="2826768"/>
    <lineage>
        <taxon>Viruses</taxon>
        <taxon>Duplodnaviria</taxon>
        <taxon>Heunggongvirae</taxon>
        <taxon>Uroviricota</taxon>
        <taxon>Caudoviricetes</taxon>
    </lineage>
</organism>
<evidence type="ECO:0000256" key="1">
    <source>
        <dbReference type="SAM" id="Phobius"/>
    </source>
</evidence>
<dbReference type="EMBL" id="BK014781">
    <property type="protein sequence ID" value="DAD75391.1"/>
    <property type="molecule type" value="Genomic_DNA"/>
</dbReference>
<proteinExistence type="predicted"/>
<evidence type="ECO:0000313" key="2">
    <source>
        <dbReference type="EMBL" id="DAD75391.1"/>
    </source>
</evidence>
<keyword evidence="1" id="KW-1133">Transmembrane helix</keyword>
<reference evidence="2" key="1">
    <citation type="journal article" date="2021" name="Proc. Natl. Acad. Sci. U.S.A.">
        <title>A Catalog of Tens of Thousands of Viruses from Human Metagenomes Reveals Hidden Associations with Chronic Diseases.</title>
        <authorList>
            <person name="Tisza M.J."/>
            <person name="Buck C.B."/>
        </authorList>
    </citation>
    <scope>NUCLEOTIDE SEQUENCE</scope>
    <source>
        <strain evidence="2">Ct7oE3</strain>
    </source>
</reference>
<protein>
    <submittedName>
        <fullName evidence="2">Uncharacterized protein</fullName>
    </submittedName>
</protein>
<accession>A0A8S5M017</accession>
<name>A0A8S5M017_9CAUD</name>
<sequence length="41" mass="4890">MDINISNLEKLLQSLEEIVLYRIILFLLLCGTWFKSRNFVC</sequence>
<keyword evidence="1" id="KW-0812">Transmembrane</keyword>
<feature type="transmembrane region" description="Helical" evidence="1">
    <location>
        <begin position="18"/>
        <end position="34"/>
    </location>
</feature>
<keyword evidence="1" id="KW-0472">Membrane</keyword>